<sequence>MRNDILKYYIEVPDNLFALLSRYRVVIPGIQRHYVQGANNPKAESVRKQFIKEIFTAIEEKQSDFNLHFIYGPINTDGEDSFVPVDGQQRLTTLWLIARYAAEKAEPSDRKDLLSLLSRFTYEDRINAKRFCQALTCENSRWDITQDPNPDILCQDWFVDYWKEDETVASMIRMLSTIHEEWNKHQDPITAEDILEAIASKIRFNLKIDAFGDDIYMKMNARGLQLTQWENFKGKFSEDLCEDKKEWWVKEMEELSNRFFTCSDEQHELPDNAFFALYARIMAYEAKKPGVDCGNGIKELAAYTHNTWSQIELPFVPYSDFSGITNNESIASTVAATCVKMIKTVLDNFKEIAPYFGDNKLFDTFFHPQNGNELDFTLCCYEYFKKFVNEDVDTTHFLKALRLMWNILENVDKQYENPDNRVELVKKFISLEDKTLYSPQIKEIIGSDDPEQAKEEAEKAVQMHRNDQSMPSDWNEETLKPWSNWNDAIEKAEECAFFHGSIRFLYRNSNRETTWENFATKLSNCMDLFTKDGLSEDKKVKANQVLISHCEDWKKLIRKPVFDTDKESWKQVLTDVKLSEYVNGLLLSPNEIADSHDDIIQLLIDNDIWKNLINENPGYELEWKANSPSLWLNRYLYLTVKLTRNNREDILDSFINNDDIKFEAEDERRYMKIKDVNYYFAVPMFFVYKYKDENYHFAWQTWGYIDMYDNNWNKLFDLYYKKYGEGFNIAIDDQSDHDSSYYIRMIEDCIERYVKFKDNHNEKTSQ</sequence>
<feature type="domain" description="GmrSD restriction endonucleases N-terminal" evidence="1">
    <location>
        <begin position="19"/>
        <end position="236"/>
    </location>
</feature>
<organism evidence="2">
    <name type="scientific">Siphoviridae sp. ctdYc1</name>
    <dbReference type="NCBI Taxonomy" id="2826399"/>
    <lineage>
        <taxon>Viruses</taxon>
        <taxon>Duplodnaviria</taxon>
        <taxon>Heunggongvirae</taxon>
        <taxon>Uroviricota</taxon>
        <taxon>Caudoviricetes</taxon>
    </lineage>
</organism>
<dbReference type="EMBL" id="BK015034">
    <property type="protein sequence ID" value="DAD88025.1"/>
    <property type="molecule type" value="Genomic_DNA"/>
</dbReference>
<evidence type="ECO:0000259" key="1">
    <source>
        <dbReference type="Pfam" id="PF03235"/>
    </source>
</evidence>
<reference evidence="2" key="1">
    <citation type="journal article" date="2021" name="Proc. Natl. Acad. Sci. U.S.A.">
        <title>A Catalog of Tens of Thousands of Viruses from Human Metagenomes Reveals Hidden Associations with Chronic Diseases.</title>
        <authorList>
            <person name="Tisza M.J."/>
            <person name="Buck C.B."/>
        </authorList>
    </citation>
    <scope>NUCLEOTIDE SEQUENCE</scope>
    <source>
        <strain evidence="2">CtdYc1</strain>
    </source>
</reference>
<dbReference type="InterPro" id="IPR004919">
    <property type="entry name" value="GmrSD_N"/>
</dbReference>
<name>A0A8S5N0A1_9CAUD</name>
<evidence type="ECO:0000313" key="2">
    <source>
        <dbReference type="EMBL" id="DAD88025.1"/>
    </source>
</evidence>
<proteinExistence type="predicted"/>
<dbReference type="Pfam" id="PF03235">
    <property type="entry name" value="GmrSD_N"/>
    <property type="match status" value="1"/>
</dbReference>
<accession>A0A8S5N0A1</accession>
<protein>
    <recommendedName>
        <fullName evidence="1">GmrSD restriction endonucleases N-terminal domain-containing protein</fullName>
    </recommendedName>
</protein>